<evidence type="ECO:0000259" key="3">
    <source>
        <dbReference type="Pfam" id="PF00561"/>
    </source>
</evidence>
<dbReference type="Gene3D" id="3.40.50.1820">
    <property type="entry name" value="alpha/beta hydrolase"/>
    <property type="match status" value="1"/>
</dbReference>
<sequence>MFAEVNGVKLYFDVEGAGLVADGPLVRAKPTVVLLHGGPGFDHTIYKPAFSALADVAQIVYLDHRGNGRSAGSDPATWNLAQWGDDVRGLCDALGIDKPIVYGASFGGFVAQSYATRHPDHPAKLVLASTAARVEFEIVFEAFDRIGGPGARQVAEAYWLNPTAESRARYFEVCLPLYRPHPPENDHVRRRGIIKNDVALHFNGPGNEHGRMDFRAALRDVRCPVLVLAGELDPVTPVPFSETIAACLPPHLVRFERFAGCGHGVVPDDPERVFAVLRAFIENGA</sequence>
<dbReference type="InterPro" id="IPR000073">
    <property type="entry name" value="AB_hydrolase_1"/>
</dbReference>
<dbReference type="PANTHER" id="PTHR43798">
    <property type="entry name" value="MONOACYLGLYCEROL LIPASE"/>
    <property type="match status" value="1"/>
</dbReference>
<dbReference type="GO" id="GO:0006508">
    <property type="term" value="P:proteolysis"/>
    <property type="evidence" value="ECO:0007669"/>
    <property type="project" value="InterPro"/>
</dbReference>
<dbReference type="InterPro" id="IPR029058">
    <property type="entry name" value="AB_hydrolase_fold"/>
</dbReference>
<dbReference type="AlphaFoldDB" id="A0A6J4K655"/>
<dbReference type="GO" id="GO:0008233">
    <property type="term" value="F:peptidase activity"/>
    <property type="evidence" value="ECO:0007669"/>
    <property type="project" value="InterPro"/>
</dbReference>
<accession>A0A6J4K655</accession>
<name>A0A6J4K655_9BACT</name>
<gene>
    <name evidence="4" type="ORF">AVDCRST_MAG40-72</name>
</gene>
<feature type="domain" description="AB hydrolase-1" evidence="3">
    <location>
        <begin position="30"/>
        <end position="269"/>
    </location>
</feature>
<evidence type="ECO:0000256" key="2">
    <source>
        <dbReference type="ARBA" id="ARBA00022801"/>
    </source>
</evidence>
<dbReference type="GO" id="GO:0016020">
    <property type="term" value="C:membrane"/>
    <property type="evidence" value="ECO:0007669"/>
    <property type="project" value="TreeGrafter"/>
</dbReference>
<dbReference type="PANTHER" id="PTHR43798:SF33">
    <property type="entry name" value="HYDROLASE, PUTATIVE (AFU_ORTHOLOGUE AFUA_2G14860)-RELATED"/>
    <property type="match status" value="1"/>
</dbReference>
<evidence type="ECO:0000256" key="1">
    <source>
        <dbReference type="ARBA" id="ARBA00010088"/>
    </source>
</evidence>
<dbReference type="EMBL" id="CADCTX010000021">
    <property type="protein sequence ID" value="CAA9296518.1"/>
    <property type="molecule type" value="Genomic_DNA"/>
</dbReference>
<comment type="similarity">
    <text evidence="1">Belongs to the peptidase S33 family.</text>
</comment>
<reference evidence="4" key="1">
    <citation type="submission" date="2020-02" db="EMBL/GenBank/DDBJ databases">
        <authorList>
            <person name="Meier V. D."/>
        </authorList>
    </citation>
    <scope>NUCLEOTIDE SEQUENCE</scope>
    <source>
        <strain evidence="4">AVDCRST_MAG40</strain>
    </source>
</reference>
<dbReference type="InterPro" id="IPR050266">
    <property type="entry name" value="AB_hydrolase_sf"/>
</dbReference>
<dbReference type="InterPro" id="IPR002410">
    <property type="entry name" value="Peptidase_S33"/>
</dbReference>
<dbReference type="SUPFAM" id="SSF53474">
    <property type="entry name" value="alpha/beta-Hydrolases"/>
    <property type="match status" value="1"/>
</dbReference>
<evidence type="ECO:0000313" key="4">
    <source>
        <dbReference type="EMBL" id="CAA9296518.1"/>
    </source>
</evidence>
<organism evidence="4">
    <name type="scientific">uncultured Gemmatimonadaceae bacterium</name>
    <dbReference type="NCBI Taxonomy" id="246130"/>
    <lineage>
        <taxon>Bacteria</taxon>
        <taxon>Pseudomonadati</taxon>
        <taxon>Gemmatimonadota</taxon>
        <taxon>Gemmatimonadia</taxon>
        <taxon>Gemmatimonadales</taxon>
        <taxon>Gemmatimonadaceae</taxon>
        <taxon>environmental samples</taxon>
    </lineage>
</organism>
<dbReference type="PRINTS" id="PR00793">
    <property type="entry name" value="PROAMNOPTASE"/>
</dbReference>
<proteinExistence type="inferred from homology"/>
<keyword evidence="2 4" id="KW-0378">Hydrolase</keyword>
<dbReference type="Pfam" id="PF00561">
    <property type="entry name" value="Abhydrolase_1"/>
    <property type="match status" value="1"/>
</dbReference>
<dbReference type="PRINTS" id="PR00111">
    <property type="entry name" value="ABHYDROLASE"/>
</dbReference>
<protein>
    <submittedName>
        <fullName evidence="4">Hydrolase, alpha/beta fold family</fullName>
    </submittedName>
</protein>